<reference evidence="3" key="1">
    <citation type="submission" date="2021-02" db="EMBL/GenBank/DDBJ databases">
        <authorList>
            <person name="Dougan E. K."/>
            <person name="Rhodes N."/>
            <person name="Thang M."/>
            <person name="Chan C."/>
        </authorList>
    </citation>
    <scope>NUCLEOTIDE SEQUENCE</scope>
</reference>
<dbReference type="EMBL" id="CAJNJA010017244">
    <property type="protein sequence ID" value="CAE7397428.1"/>
    <property type="molecule type" value="Genomic_DNA"/>
</dbReference>
<dbReference type="OrthoDB" id="431869at2759"/>
<feature type="domain" description="Cyclic nucleotide-binding" evidence="2">
    <location>
        <begin position="103"/>
        <end position="208"/>
    </location>
</feature>
<dbReference type="InterPro" id="IPR018490">
    <property type="entry name" value="cNMP-bd_dom_sf"/>
</dbReference>
<evidence type="ECO:0000313" key="4">
    <source>
        <dbReference type="Proteomes" id="UP000601435"/>
    </source>
</evidence>
<dbReference type="Proteomes" id="UP000601435">
    <property type="component" value="Unassembled WGS sequence"/>
</dbReference>
<evidence type="ECO:0000256" key="1">
    <source>
        <dbReference type="SAM" id="MobiDB-lite"/>
    </source>
</evidence>
<name>A0A812QPJ1_9DINO</name>
<evidence type="ECO:0000259" key="2">
    <source>
        <dbReference type="PROSITE" id="PS50042"/>
    </source>
</evidence>
<feature type="non-terminal residue" evidence="3">
    <location>
        <position position="1"/>
    </location>
</feature>
<dbReference type="Gene3D" id="2.60.120.10">
    <property type="entry name" value="Jelly Rolls"/>
    <property type="match status" value="2"/>
</dbReference>
<dbReference type="SMART" id="SM00100">
    <property type="entry name" value="cNMP"/>
    <property type="match status" value="1"/>
</dbReference>
<dbReference type="InterPro" id="IPR014710">
    <property type="entry name" value="RmlC-like_jellyroll"/>
</dbReference>
<comment type="caution">
    <text evidence="3">The sequence shown here is derived from an EMBL/GenBank/DDBJ whole genome shotgun (WGS) entry which is preliminary data.</text>
</comment>
<organism evidence="3 4">
    <name type="scientific">Symbiodinium necroappetens</name>
    <dbReference type="NCBI Taxonomy" id="1628268"/>
    <lineage>
        <taxon>Eukaryota</taxon>
        <taxon>Sar</taxon>
        <taxon>Alveolata</taxon>
        <taxon>Dinophyceae</taxon>
        <taxon>Suessiales</taxon>
        <taxon>Symbiodiniaceae</taxon>
        <taxon>Symbiodinium</taxon>
    </lineage>
</organism>
<accession>A0A812QPJ1</accession>
<dbReference type="InterPro" id="IPR000595">
    <property type="entry name" value="cNMP-bd_dom"/>
</dbReference>
<proteinExistence type="predicted"/>
<evidence type="ECO:0000313" key="3">
    <source>
        <dbReference type="EMBL" id="CAE7397428.1"/>
    </source>
</evidence>
<dbReference type="PROSITE" id="PS50042">
    <property type="entry name" value="CNMP_BINDING_3"/>
    <property type="match status" value="1"/>
</dbReference>
<protein>
    <recommendedName>
        <fullName evidence="2">Cyclic nucleotide-binding domain-containing protein</fullName>
    </recommendedName>
</protein>
<dbReference type="CDD" id="cd00038">
    <property type="entry name" value="CAP_ED"/>
    <property type="match status" value="1"/>
</dbReference>
<gene>
    <name evidence="3" type="ORF">SNEC2469_LOCUS10850</name>
</gene>
<feature type="region of interest" description="Disordered" evidence="1">
    <location>
        <begin position="1"/>
        <end position="51"/>
    </location>
</feature>
<keyword evidence="4" id="KW-1185">Reference proteome</keyword>
<dbReference type="Pfam" id="PF00027">
    <property type="entry name" value="cNMP_binding"/>
    <property type="match status" value="1"/>
</dbReference>
<feature type="compositionally biased region" description="Low complexity" evidence="1">
    <location>
        <begin position="31"/>
        <end position="40"/>
    </location>
</feature>
<feature type="compositionally biased region" description="Low complexity" evidence="1">
    <location>
        <begin position="8"/>
        <end position="19"/>
    </location>
</feature>
<dbReference type="SUPFAM" id="SSF51206">
    <property type="entry name" value="cAMP-binding domain-like"/>
    <property type="match status" value="2"/>
</dbReference>
<sequence>MAMQTGHLLPPQLGAPPGARRLDSPPRGSPRRGSPGHSPPARIGEPESRLKADVSLPSLARRIEAPKKMIDPPAAVELRPPTRELGVVGTADVLRRFRRDHGLFAELSLAELEDLAELISPLGFRRGEILFLRGEPASWLGLLMAGRAQASLPQLTGSELRLGNHQAGEIVGSARVALWERSHARPYTLRALEDGCIAVLSFDQLEALRRARPAFHHSLLRVLLMQLADSSGSFFRGCPVSSRLKWNLAAFTERRVLDFLVRLRDEGKLLPCADYHSLLALACRLRVAQWQPRVSVLARGEPLEGALIVLDGKFTGFREAGSSPSVWFDPGDVVGLEYLLGGVQPCPLDVFAARPTLAALLLPSDLEDLRREYPSLATEILQGFYSKLFSELAAPHPEPLLLVAEASDKVKFQPSESPIFATTPLRFAGNLSPEDVQTALKLAETTASTPRGVHPSARATSGFSDVMEGAALRDDVAIRRYLSDPHGLTASWAEQ</sequence>
<dbReference type="AlphaFoldDB" id="A0A812QPJ1"/>